<accession>A0A7J0E9T3</accession>
<evidence type="ECO:0000313" key="2">
    <source>
        <dbReference type="EMBL" id="GFY83261.1"/>
    </source>
</evidence>
<evidence type="ECO:0000313" key="3">
    <source>
        <dbReference type="Proteomes" id="UP000585474"/>
    </source>
</evidence>
<dbReference type="Proteomes" id="UP000585474">
    <property type="component" value="Unassembled WGS sequence"/>
</dbReference>
<evidence type="ECO:0000256" key="1">
    <source>
        <dbReference type="SAM" id="Phobius"/>
    </source>
</evidence>
<gene>
    <name evidence="2" type="ORF">Acr_03g0000350</name>
</gene>
<dbReference type="AlphaFoldDB" id="A0A7J0E9T3"/>
<name>A0A7J0E9T3_9ERIC</name>
<feature type="transmembrane region" description="Helical" evidence="1">
    <location>
        <begin position="20"/>
        <end position="39"/>
    </location>
</feature>
<keyword evidence="1" id="KW-0812">Transmembrane</keyword>
<proteinExistence type="predicted"/>
<comment type="caution">
    <text evidence="2">The sequence shown here is derived from an EMBL/GenBank/DDBJ whole genome shotgun (WGS) entry which is preliminary data.</text>
</comment>
<dbReference type="EMBL" id="BJWL01000003">
    <property type="protein sequence ID" value="GFY83261.1"/>
    <property type="molecule type" value="Genomic_DNA"/>
</dbReference>
<organism evidence="2 3">
    <name type="scientific">Actinidia rufa</name>
    <dbReference type="NCBI Taxonomy" id="165716"/>
    <lineage>
        <taxon>Eukaryota</taxon>
        <taxon>Viridiplantae</taxon>
        <taxon>Streptophyta</taxon>
        <taxon>Embryophyta</taxon>
        <taxon>Tracheophyta</taxon>
        <taxon>Spermatophyta</taxon>
        <taxon>Magnoliopsida</taxon>
        <taxon>eudicotyledons</taxon>
        <taxon>Gunneridae</taxon>
        <taxon>Pentapetalae</taxon>
        <taxon>asterids</taxon>
        <taxon>Ericales</taxon>
        <taxon>Actinidiaceae</taxon>
        <taxon>Actinidia</taxon>
    </lineage>
</organism>
<protein>
    <submittedName>
        <fullName evidence="2">Uncharacterized protein</fullName>
    </submittedName>
</protein>
<keyword evidence="1" id="KW-1133">Transmembrane helix</keyword>
<keyword evidence="3" id="KW-1185">Reference proteome</keyword>
<reference evidence="2 3" key="1">
    <citation type="submission" date="2019-07" db="EMBL/GenBank/DDBJ databases">
        <title>De Novo Assembly of kiwifruit Actinidia rufa.</title>
        <authorList>
            <person name="Sugita-Konishi S."/>
            <person name="Sato K."/>
            <person name="Mori E."/>
            <person name="Abe Y."/>
            <person name="Kisaki G."/>
            <person name="Hamano K."/>
            <person name="Suezawa K."/>
            <person name="Otani M."/>
            <person name="Fukuda T."/>
            <person name="Manabe T."/>
            <person name="Gomi K."/>
            <person name="Tabuchi M."/>
            <person name="Akimitsu K."/>
            <person name="Kataoka I."/>
        </authorList>
    </citation>
    <scope>NUCLEOTIDE SEQUENCE [LARGE SCALE GENOMIC DNA]</scope>
    <source>
        <strain evidence="3">cv. Fuchu</strain>
    </source>
</reference>
<sequence length="102" mass="10800">MFGFSHSWPPEGQSVSGLSYATLVLGLLALCLVTLPPDLLKAGGVRPGCKWVELCFIGFGFMFGYSPSWLPEGRGASGLSYALLVLALCLVTPPPDLLKAEV</sequence>
<keyword evidence="1" id="KW-0472">Membrane</keyword>